<keyword evidence="2" id="KW-0812">Transmembrane</keyword>
<name>A0A7S2B2R2_9STRA</name>
<evidence type="ECO:0000256" key="1">
    <source>
        <dbReference type="SAM" id="MobiDB-lite"/>
    </source>
</evidence>
<proteinExistence type="predicted"/>
<protein>
    <submittedName>
        <fullName evidence="3">Uncharacterized protein</fullName>
    </submittedName>
</protein>
<feature type="region of interest" description="Disordered" evidence="1">
    <location>
        <begin position="1"/>
        <end position="24"/>
    </location>
</feature>
<evidence type="ECO:0000313" key="3">
    <source>
        <dbReference type="EMBL" id="CAD9383566.1"/>
    </source>
</evidence>
<feature type="transmembrane region" description="Helical" evidence="2">
    <location>
        <begin position="121"/>
        <end position="142"/>
    </location>
</feature>
<reference evidence="3" key="1">
    <citation type="submission" date="2021-01" db="EMBL/GenBank/DDBJ databases">
        <authorList>
            <person name="Corre E."/>
            <person name="Pelletier E."/>
            <person name="Niang G."/>
            <person name="Scheremetjew M."/>
            <person name="Finn R."/>
            <person name="Kale V."/>
            <person name="Holt S."/>
            <person name="Cochrane G."/>
            <person name="Meng A."/>
            <person name="Brown T."/>
            <person name="Cohen L."/>
        </authorList>
    </citation>
    <scope>NUCLEOTIDE SEQUENCE</scope>
    <source>
        <strain evidence="3">RCC1693</strain>
    </source>
</reference>
<evidence type="ECO:0000256" key="2">
    <source>
        <dbReference type="SAM" id="Phobius"/>
    </source>
</evidence>
<keyword evidence="2" id="KW-1133">Transmembrane helix</keyword>
<feature type="transmembrane region" description="Helical" evidence="2">
    <location>
        <begin position="71"/>
        <end position="90"/>
    </location>
</feature>
<dbReference type="EMBL" id="HBGT01002096">
    <property type="protein sequence ID" value="CAD9383566.1"/>
    <property type="molecule type" value="Transcribed_RNA"/>
</dbReference>
<keyword evidence="2" id="KW-0472">Membrane</keyword>
<organism evidence="3">
    <name type="scientific">Florenciella parvula</name>
    <dbReference type="NCBI Taxonomy" id="236787"/>
    <lineage>
        <taxon>Eukaryota</taxon>
        <taxon>Sar</taxon>
        <taxon>Stramenopiles</taxon>
        <taxon>Ochrophyta</taxon>
        <taxon>Dictyochophyceae</taxon>
        <taxon>Florenciellales</taxon>
        <taxon>Florenciella</taxon>
    </lineage>
</organism>
<dbReference type="AlphaFoldDB" id="A0A7S2B2R2"/>
<sequence length="173" mass="20001">MAEEGEEVELINNTEENLDVEEGDAEEKVTQFATELQEESEVKKPRFHIEDGAFPFQQFKIYLFIVDDPQWFLMFLLSHILFWVWAYPIYRDFGYADYDTTTAINADEYGRIESGPSGSGIYPMGFLLMAMGTVIWLTRFFMYDAQKSHPEIQVLGLEYLLATGTNIAGYDEK</sequence>
<gene>
    <name evidence="3" type="ORF">FPAR1323_LOCUS1169</name>
</gene>
<accession>A0A7S2B2R2</accession>